<dbReference type="AlphaFoldDB" id="A0AAD5R0U2"/>
<keyword evidence="2" id="KW-1185">Reference proteome</keyword>
<evidence type="ECO:0000313" key="2">
    <source>
        <dbReference type="Proteomes" id="UP001196413"/>
    </source>
</evidence>
<dbReference type="Proteomes" id="UP001196413">
    <property type="component" value="Unassembled WGS sequence"/>
</dbReference>
<sequence length="118" mass="14070">MLFARPQETTRNWPHTHDMDVKIVKLRELVATDANHAAQFYLECVCHADETERILNRPATSLHRPFIKTSSHDKKRKKRRYFVIHYPAKVQQRFSRYQVRMNHLPEAPVDVRKAVDVH</sequence>
<evidence type="ECO:0000313" key="1">
    <source>
        <dbReference type="EMBL" id="KAJ1367502.1"/>
    </source>
</evidence>
<dbReference type="EMBL" id="JAHQIW010005932">
    <property type="protein sequence ID" value="KAJ1367502.1"/>
    <property type="molecule type" value="Genomic_DNA"/>
</dbReference>
<name>A0AAD5R0U2_PARTN</name>
<organism evidence="1 2">
    <name type="scientific">Parelaphostrongylus tenuis</name>
    <name type="common">Meningeal worm</name>
    <dbReference type="NCBI Taxonomy" id="148309"/>
    <lineage>
        <taxon>Eukaryota</taxon>
        <taxon>Metazoa</taxon>
        <taxon>Ecdysozoa</taxon>
        <taxon>Nematoda</taxon>
        <taxon>Chromadorea</taxon>
        <taxon>Rhabditida</taxon>
        <taxon>Rhabditina</taxon>
        <taxon>Rhabditomorpha</taxon>
        <taxon>Strongyloidea</taxon>
        <taxon>Metastrongylidae</taxon>
        <taxon>Parelaphostrongylus</taxon>
    </lineage>
</organism>
<protein>
    <submittedName>
        <fullName evidence="1">Transporter</fullName>
    </submittedName>
</protein>
<accession>A0AAD5R0U2</accession>
<proteinExistence type="predicted"/>
<reference evidence="1" key="1">
    <citation type="submission" date="2021-06" db="EMBL/GenBank/DDBJ databases">
        <title>Parelaphostrongylus tenuis whole genome reference sequence.</title>
        <authorList>
            <person name="Garwood T.J."/>
            <person name="Larsen P.A."/>
            <person name="Fountain-Jones N.M."/>
            <person name="Garbe J.R."/>
            <person name="Macchietto M.G."/>
            <person name="Kania S.A."/>
            <person name="Gerhold R.W."/>
            <person name="Richards J.E."/>
            <person name="Wolf T.M."/>
        </authorList>
    </citation>
    <scope>NUCLEOTIDE SEQUENCE</scope>
    <source>
        <strain evidence="1">MNPRO001-30</strain>
        <tissue evidence="1">Meninges</tissue>
    </source>
</reference>
<gene>
    <name evidence="1" type="primary">SNF-12_3</name>
    <name evidence="1" type="ORF">KIN20_028431</name>
</gene>
<comment type="caution">
    <text evidence="1">The sequence shown here is derived from an EMBL/GenBank/DDBJ whole genome shotgun (WGS) entry which is preliminary data.</text>
</comment>